<keyword evidence="2" id="KW-0560">Oxidoreductase</keyword>
<dbReference type="EMBL" id="CP098502">
    <property type="protein sequence ID" value="UTI65221.1"/>
    <property type="molecule type" value="Genomic_DNA"/>
</dbReference>
<protein>
    <submittedName>
        <fullName evidence="3">SDR family NAD(P)-dependent oxidoreductase</fullName>
    </submittedName>
</protein>
<organism evidence="3 4">
    <name type="scientific">Paraconexibacter antarcticus</name>
    <dbReference type="NCBI Taxonomy" id="2949664"/>
    <lineage>
        <taxon>Bacteria</taxon>
        <taxon>Bacillati</taxon>
        <taxon>Actinomycetota</taxon>
        <taxon>Thermoleophilia</taxon>
        <taxon>Solirubrobacterales</taxon>
        <taxon>Paraconexibacteraceae</taxon>
        <taxon>Paraconexibacter</taxon>
    </lineage>
</organism>
<dbReference type="Proteomes" id="UP001056035">
    <property type="component" value="Chromosome"/>
</dbReference>
<name>A0ABY5DVW5_9ACTN</name>
<comment type="similarity">
    <text evidence="1">Belongs to the short-chain dehydrogenases/reductases (SDR) family.</text>
</comment>
<evidence type="ECO:0000256" key="2">
    <source>
        <dbReference type="ARBA" id="ARBA00023002"/>
    </source>
</evidence>
<evidence type="ECO:0000256" key="1">
    <source>
        <dbReference type="ARBA" id="ARBA00006484"/>
    </source>
</evidence>
<accession>A0ABY5DVW5</accession>
<dbReference type="PANTHER" id="PTHR24320:SF272">
    <property type="entry name" value="NAD(P)-BINDING ROSSMANN-FOLD SUPERFAMILY PROTEIN"/>
    <property type="match status" value="1"/>
</dbReference>
<reference evidence="3 4" key="1">
    <citation type="submission" date="2022-06" db="EMBL/GenBank/DDBJ databases">
        <title>Paraconexibacter antarcticus.</title>
        <authorList>
            <person name="Kim C.S."/>
        </authorList>
    </citation>
    <scope>NUCLEOTIDE SEQUENCE [LARGE SCALE GENOMIC DNA]</scope>
    <source>
        <strain evidence="3 4">02-257</strain>
    </source>
</reference>
<dbReference type="PRINTS" id="PR00081">
    <property type="entry name" value="GDHRDH"/>
</dbReference>
<keyword evidence="4" id="KW-1185">Reference proteome</keyword>
<dbReference type="Gene3D" id="3.40.50.720">
    <property type="entry name" value="NAD(P)-binding Rossmann-like Domain"/>
    <property type="match status" value="1"/>
</dbReference>
<sequence length="330" mass="34870">MSTPQRRTNSGFGPRTTAAEVIAGTDLSGRTVIVTGGYSGLGLETVRALAGAGAHPVVPARRPDHARAALADAGLGGDAVEVDELDLADLESVAAFAERFLATGRPLAILINNAAVMACPETRVGDGWEAQLATNHLGHFALTNRLWPALAAANGARVVALSSTGHKLSPFRFDDPWFRERPYDKWQAYGQAKTANSLFAVRLDALGRDHGVRAFAVHPGGIMTPLQRHLTREEMIVSGWMDEEGNLHERFKTVEQGAATSVWAATSTALDGEGGVYCEDCDVADPTEVGSPEARIRGVDAHAIDPDAAARLWAWSAEVTGVDAFAGAPS</sequence>
<evidence type="ECO:0000313" key="3">
    <source>
        <dbReference type="EMBL" id="UTI65221.1"/>
    </source>
</evidence>
<gene>
    <name evidence="3" type="ORF">NBH00_03185</name>
</gene>
<dbReference type="Pfam" id="PF00106">
    <property type="entry name" value="adh_short"/>
    <property type="match status" value="1"/>
</dbReference>
<dbReference type="NCBIfam" id="NF004845">
    <property type="entry name" value="PRK06196.1"/>
    <property type="match status" value="1"/>
</dbReference>
<dbReference type="InterPro" id="IPR036291">
    <property type="entry name" value="NAD(P)-bd_dom_sf"/>
</dbReference>
<dbReference type="RefSeq" id="WP_254571908.1">
    <property type="nucleotide sequence ID" value="NZ_CP098502.1"/>
</dbReference>
<dbReference type="PANTHER" id="PTHR24320">
    <property type="entry name" value="RETINOL DEHYDROGENASE"/>
    <property type="match status" value="1"/>
</dbReference>
<proteinExistence type="inferred from homology"/>
<evidence type="ECO:0000313" key="4">
    <source>
        <dbReference type="Proteomes" id="UP001056035"/>
    </source>
</evidence>
<dbReference type="InterPro" id="IPR002347">
    <property type="entry name" value="SDR_fam"/>
</dbReference>
<dbReference type="SUPFAM" id="SSF51735">
    <property type="entry name" value="NAD(P)-binding Rossmann-fold domains"/>
    <property type="match status" value="1"/>
</dbReference>